<organism evidence="1 2">
    <name type="scientific">Funneliformis mosseae</name>
    <name type="common">Endomycorrhizal fungus</name>
    <name type="synonym">Glomus mosseae</name>
    <dbReference type="NCBI Taxonomy" id="27381"/>
    <lineage>
        <taxon>Eukaryota</taxon>
        <taxon>Fungi</taxon>
        <taxon>Fungi incertae sedis</taxon>
        <taxon>Mucoromycota</taxon>
        <taxon>Glomeromycotina</taxon>
        <taxon>Glomeromycetes</taxon>
        <taxon>Glomerales</taxon>
        <taxon>Glomeraceae</taxon>
        <taxon>Funneliformis</taxon>
    </lineage>
</organism>
<dbReference type="Proteomes" id="UP000789375">
    <property type="component" value="Unassembled WGS sequence"/>
</dbReference>
<sequence length="66" mass="7321">SPKQVQNSIKLASFTELFLEHGWNLGVFGIAFLGHGWNLGVFEPEASQQNARLPFYAEASQQGQTQ</sequence>
<comment type="caution">
    <text evidence="1">The sequence shown here is derived from an EMBL/GenBank/DDBJ whole genome shotgun (WGS) entry which is preliminary data.</text>
</comment>
<name>A0A9N9HVL5_FUNMO</name>
<reference evidence="1" key="1">
    <citation type="submission" date="2021-06" db="EMBL/GenBank/DDBJ databases">
        <authorList>
            <person name="Kallberg Y."/>
            <person name="Tangrot J."/>
            <person name="Rosling A."/>
        </authorList>
    </citation>
    <scope>NUCLEOTIDE SEQUENCE</scope>
    <source>
        <strain evidence="1">87-6 pot B 2015</strain>
    </source>
</reference>
<protein>
    <submittedName>
        <fullName evidence="1">14278_t:CDS:1</fullName>
    </submittedName>
</protein>
<dbReference type="EMBL" id="CAJVPP010010038">
    <property type="protein sequence ID" value="CAG8708283.1"/>
    <property type="molecule type" value="Genomic_DNA"/>
</dbReference>
<gene>
    <name evidence="1" type="ORF">FMOSSE_LOCUS14159</name>
</gene>
<evidence type="ECO:0000313" key="1">
    <source>
        <dbReference type="EMBL" id="CAG8708283.1"/>
    </source>
</evidence>
<keyword evidence="2" id="KW-1185">Reference proteome</keyword>
<feature type="non-terminal residue" evidence="1">
    <location>
        <position position="1"/>
    </location>
</feature>
<proteinExistence type="predicted"/>
<dbReference type="AlphaFoldDB" id="A0A9N9HVL5"/>
<evidence type="ECO:0000313" key="2">
    <source>
        <dbReference type="Proteomes" id="UP000789375"/>
    </source>
</evidence>
<accession>A0A9N9HVL5</accession>